<dbReference type="NCBIfam" id="TIGR01986">
    <property type="entry name" value="glut_syn_euk"/>
    <property type="match status" value="1"/>
</dbReference>
<dbReference type="Proteomes" id="UP000030645">
    <property type="component" value="Unassembled WGS sequence"/>
</dbReference>
<protein>
    <recommendedName>
        <fullName evidence="5">glutathione synthase</fullName>
        <ecNumber evidence="5">6.3.2.3</ecNumber>
    </recommendedName>
</protein>
<dbReference type="FunFam" id="1.10.1080.10:FF:000005">
    <property type="entry name" value="Glutathione synthetase"/>
    <property type="match status" value="1"/>
</dbReference>
<proteinExistence type="inferred from homology"/>
<comment type="cofactor">
    <cofactor evidence="1">
        <name>Mg(2+)</name>
        <dbReference type="ChEBI" id="CHEBI:18420"/>
    </cofactor>
</comment>
<dbReference type="InterPro" id="IPR016185">
    <property type="entry name" value="PreATP-grasp_dom_sf"/>
</dbReference>
<reference evidence="15" key="1">
    <citation type="submission" date="2013-01" db="EMBL/GenBank/DDBJ databases">
        <title>Draft Genome Sequence of a Mulberry Tree, Morus notabilis C.K. Schneid.</title>
        <authorList>
            <person name="He N."/>
            <person name="Zhao S."/>
        </authorList>
    </citation>
    <scope>NUCLEOTIDE SEQUENCE</scope>
</reference>
<gene>
    <name evidence="14" type="ORF">L484_020657</name>
</gene>
<dbReference type="InterPro" id="IPR014042">
    <property type="entry name" value="Glutathione_synthase_a-hlx"/>
</dbReference>
<name>W9SH82_9ROSA</name>
<dbReference type="eggNOG" id="KOG0021">
    <property type="taxonomic scope" value="Eukaryota"/>
</dbReference>
<accession>W9SH82</accession>
<dbReference type="FunFam" id="3.30.1490.80:FF:000010">
    <property type="entry name" value="Glutathione synthetase"/>
    <property type="match status" value="1"/>
</dbReference>
<dbReference type="Pfam" id="PF03199">
    <property type="entry name" value="GSH_synthase"/>
    <property type="match status" value="1"/>
</dbReference>
<dbReference type="Gene3D" id="3.40.50.1760">
    <property type="entry name" value="Glutathione synthase, substrate-binding domain superfamily, eukaryotic"/>
    <property type="match status" value="1"/>
</dbReference>
<dbReference type="FunFam" id="3.30.1490.50:FF:000001">
    <property type="entry name" value="Glutathione synthetase"/>
    <property type="match status" value="1"/>
</dbReference>
<dbReference type="SUPFAM" id="SSF52440">
    <property type="entry name" value="PreATP-grasp domain"/>
    <property type="match status" value="1"/>
</dbReference>
<evidence type="ECO:0000256" key="1">
    <source>
        <dbReference type="ARBA" id="ARBA00001946"/>
    </source>
</evidence>
<comment type="similarity">
    <text evidence="3">Belongs to the eukaryotic GSH synthase family.</text>
</comment>
<dbReference type="GO" id="GO:0005524">
    <property type="term" value="F:ATP binding"/>
    <property type="evidence" value="ECO:0007669"/>
    <property type="project" value="UniProtKB-KW"/>
</dbReference>
<comment type="pathway">
    <text evidence="2">Sulfur metabolism; glutathione biosynthesis; glutathione from L-cysteine and L-glutamate: step 2/2.</text>
</comment>
<dbReference type="PANTHER" id="PTHR11130:SF0">
    <property type="entry name" value="GLUTATHIONE SYNTHETASE"/>
    <property type="match status" value="1"/>
</dbReference>
<dbReference type="GO" id="GO:0046872">
    <property type="term" value="F:metal ion binding"/>
    <property type="evidence" value="ECO:0007669"/>
    <property type="project" value="UniProtKB-KW"/>
</dbReference>
<dbReference type="EMBL" id="KE346271">
    <property type="protein sequence ID" value="EXC31829.1"/>
    <property type="molecule type" value="Genomic_DNA"/>
</dbReference>
<evidence type="ECO:0000259" key="13">
    <source>
        <dbReference type="Pfam" id="PF03199"/>
    </source>
</evidence>
<dbReference type="AlphaFoldDB" id="W9SH82"/>
<evidence type="ECO:0000256" key="9">
    <source>
        <dbReference type="ARBA" id="ARBA00022741"/>
    </source>
</evidence>
<dbReference type="GO" id="GO:0005829">
    <property type="term" value="C:cytosol"/>
    <property type="evidence" value="ECO:0007669"/>
    <property type="project" value="TreeGrafter"/>
</dbReference>
<keyword evidence="8" id="KW-0479">Metal-binding</keyword>
<dbReference type="Gene3D" id="3.30.470.20">
    <property type="entry name" value="ATP-grasp fold, B domain"/>
    <property type="match status" value="1"/>
</dbReference>
<keyword evidence="6" id="KW-0436">Ligase</keyword>
<dbReference type="InterPro" id="IPR014709">
    <property type="entry name" value="Glutathione_synthase_C_euk"/>
</dbReference>
<dbReference type="InterPro" id="IPR014049">
    <property type="entry name" value="Glutathione_synthase_N_euk"/>
</dbReference>
<keyword evidence="7" id="KW-0317">Glutathione biosynthesis</keyword>
<evidence type="ECO:0000256" key="5">
    <source>
        <dbReference type="ARBA" id="ARBA00012214"/>
    </source>
</evidence>
<evidence type="ECO:0000256" key="7">
    <source>
        <dbReference type="ARBA" id="ARBA00022684"/>
    </source>
</evidence>
<dbReference type="SUPFAM" id="SSF56059">
    <property type="entry name" value="Glutathione synthetase ATP-binding domain-like"/>
    <property type="match status" value="1"/>
</dbReference>
<dbReference type="EC" id="6.3.2.3" evidence="5"/>
<sequence>MSQASQSLPLKSGKVEPMETQEGFASKPTLDFHGIDQKLVDKMVYDALVWSSLHGLVVGDKSVQRSGKVPGVGMVHAPFALLPMPFPESHWKQACEVAPIFNELVDRVSLDAKFLQDSLSRTKKVDGFTSRLLDIHSKMIEIGKKEASDIRLGLHRSDYMLDEQTKSLLQIEMNTISSSFAGLTGLVSELHRSLLDSYGEVLRLDSKRIPGNTSVSQFADALAKAWTEYNNPRSAVMVVVQADERNIRYVPQLYDTHNIRSIRRTLAEIDAEGELQADGTLTLDGQAIAVVYFRAGYTPIDYPSESEWRARLLMEQSSAIKCPSISYHLAGTKKIQQELAKPDVLERFLDNKEDIAKLRKCFAGLWSLDDSDIVRKAIERPELFVMKPQREGGGNNIYGNDVREMLTRLQKEGTEEDAAYILMQRIFPTVSSTFLLRNGICHKNDAISELGLYGAYLRNTDKVIINEQCGYLMRTKISSSDEGGVAAGFAVLDRPIWYFRLKDNSKTQGSCPQCLCDCSSDDFFPMPSGFPNISLADCGKDVPELSEELRKDLLTLTLEELDLHKTVANRSLEHTRALVLEARIASSHYQKEGEKCNVGVETCEEAREGAEAELVEERRLSALWEERALELGWKPNRRLFS</sequence>
<dbReference type="STRING" id="981085.W9SH82"/>
<evidence type="ECO:0000313" key="15">
    <source>
        <dbReference type="Proteomes" id="UP000030645"/>
    </source>
</evidence>
<feature type="domain" description="Glutathione synthase substrate-binding" evidence="13">
    <location>
        <begin position="235"/>
        <end position="330"/>
    </location>
</feature>
<dbReference type="InterPro" id="IPR004887">
    <property type="entry name" value="GSH_synth_subst-bd"/>
</dbReference>
<evidence type="ECO:0000256" key="11">
    <source>
        <dbReference type="ARBA" id="ARBA00022842"/>
    </source>
</evidence>
<keyword evidence="11" id="KW-0460">Magnesium</keyword>
<dbReference type="UniPathway" id="UPA00142">
    <property type="reaction ID" value="UER00210"/>
</dbReference>
<evidence type="ECO:0000256" key="8">
    <source>
        <dbReference type="ARBA" id="ARBA00022723"/>
    </source>
</evidence>
<feature type="region of interest" description="Disordered" evidence="12">
    <location>
        <begin position="1"/>
        <end position="22"/>
    </location>
</feature>
<evidence type="ECO:0000256" key="4">
    <source>
        <dbReference type="ARBA" id="ARBA00011738"/>
    </source>
</evidence>
<dbReference type="Gene3D" id="3.30.1490.50">
    <property type="match status" value="1"/>
</dbReference>
<evidence type="ECO:0000256" key="3">
    <source>
        <dbReference type="ARBA" id="ARBA00010385"/>
    </source>
</evidence>
<dbReference type="Gene3D" id="1.10.1080.10">
    <property type="entry name" value="Glutathione Synthetase, Chain A, domain 3"/>
    <property type="match status" value="1"/>
</dbReference>
<evidence type="ECO:0000256" key="6">
    <source>
        <dbReference type="ARBA" id="ARBA00022598"/>
    </source>
</evidence>
<dbReference type="CDD" id="cd00228">
    <property type="entry name" value="eu-GS"/>
    <property type="match status" value="1"/>
</dbReference>
<evidence type="ECO:0000313" key="14">
    <source>
        <dbReference type="EMBL" id="EXC31829.1"/>
    </source>
</evidence>
<keyword evidence="10" id="KW-0067">ATP-binding</keyword>
<dbReference type="InterPro" id="IPR005615">
    <property type="entry name" value="Glutathione_synthase"/>
</dbReference>
<dbReference type="eggNOG" id="KOG1823">
    <property type="taxonomic scope" value="Eukaryota"/>
</dbReference>
<organism evidence="14 15">
    <name type="scientific">Morus notabilis</name>
    <dbReference type="NCBI Taxonomy" id="981085"/>
    <lineage>
        <taxon>Eukaryota</taxon>
        <taxon>Viridiplantae</taxon>
        <taxon>Streptophyta</taxon>
        <taxon>Embryophyta</taxon>
        <taxon>Tracheophyta</taxon>
        <taxon>Spermatophyta</taxon>
        <taxon>Magnoliopsida</taxon>
        <taxon>eudicotyledons</taxon>
        <taxon>Gunneridae</taxon>
        <taxon>Pentapetalae</taxon>
        <taxon>rosids</taxon>
        <taxon>fabids</taxon>
        <taxon>Rosales</taxon>
        <taxon>Moraceae</taxon>
        <taxon>Moreae</taxon>
        <taxon>Morus</taxon>
    </lineage>
</organism>
<dbReference type="PANTHER" id="PTHR11130">
    <property type="entry name" value="GLUTATHIONE SYNTHETASE"/>
    <property type="match status" value="1"/>
</dbReference>
<evidence type="ECO:0000256" key="12">
    <source>
        <dbReference type="SAM" id="MobiDB-lite"/>
    </source>
</evidence>
<keyword evidence="15" id="KW-1185">Reference proteome</keyword>
<dbReference type="InterPro" id="IPR037013">
    <property type="entry name" value="GSH-S_sub-bd_sf"/>
</dbReference>
<dbReference type="Gene3D" id="3.30.1490.80">
    <property type="match status" value="1"/>
</dbReference>
<dbReference type="Pfam" id="PF03917">
    <property type="entry name" value="GSH_synth_ATP"/>
    <property type="match status" value="1"/>
</dbReference>
<dbReference type="GO" id="GO:0004363">
    <property type="term" value="F:glutathione synthase activity"/>
    <property type="evidence" value="ECO:0007669"/>
    <property type="project" value="UniProtKB-EC"/>
</dbReference>
<evidence type="ECO:0000256" key="2">
    <source>
        <dbReference type="ARBA" id="ARBA00004965"/>
    </source>
</evidence>
<dbReference type="GO" id="GO:0043295">
    <property type="term" value="F:glutathione binding"/>
    <property type="evidence" value="ECO:0007669"/>
    <property type="project" value="TreeGrafter"/>
</dbReference>
<keyword evidence="9" id="KW-0547">Nucleotide-binding</keyword>
<comment type="subunit">
    <text evidence="4">Homodimer.</text>
</comment>
<evidence type="ECO:0000256" key="10">
    <source>
        <dbReference type="ARBA" id="ARBA00022840"/>
    </source>
</evidence>